<dbReference type="RefSeq" id="WP_379677895.1">
    <property type="nucleotide sequence ID" value="NZ_JBHLWP010000006.1"/>
</dbReference>
<dbReference type="PANTHER" id="PTHR30069">
    <property type="entry name" value="TONB-DEPENDENT OUTER MEMBRANE RECEPTOR"/>
    <property type="match status" value="1"/>
</dbReference>
<keyword evidence="9" id="KW-0732">Signal</keyword>
<comment type="subcellular location">
    <subcellularLocation>
        <location evidence="1">Cell outer membrane</location>
        <topology evidence="1">Multi-pass membrane protein</topology>
    </subcellularLocation>
</comment>
<dbReference type="Pfam" id="PF25183">
    <property type="entry name" value="OMP_b-brl_4"/>
    <property type="match status" value="2"/>
</dbReference>
<dbReference type="InterPro" id="IPR036942">
    <property type="entry name" value="Beta-barrel_TonB_sf"/>
</dbReference>
<evidence type="ECO:0000259" key="11">
    <source>
        <dbReference type="Pfam" id="PF25183"/>
    </source>
</evidence>
<keyword evidence="3" id="KW-0813">Transport</keyword>
<name>A0ABV6FCG2_9BURK</name>
<evidence type="ECO:0000256" key="4">
    <source>
        <dbReference type="ARBA" id="ARBA00022452"/>
    </source>
</evidence>
<dbReference type="InterPro" id="IPR039426">
    <property type="entry name" value="TonB-dep_rcpt-like"/>
</dbReference>
<feature type="domain" description="TonB-dependent receptor plug" evidence="10">
    <location>
        <begin position="129"/>
        <end position="227"/>
    </location>
</feature>
<protein>
    <submittedName>
        <fullName evidence="12">Carboxypeptidase regulatory-like domain-containing protein</fullName>
    </submittedName>
</protein>
<feature type="signal peptide" evidence="9">
    <location>
        <begin position="1"/>
        <end position="30"/>
    </location>
</feature>
<evidence type="ECO:0000256" key="6">
    <source>
        <dbReference type="ARBA" id="ARBA00023136"/>
    </source>
</evidence>
<keyword evidence="7" id="KW-0675">Receptor</keyword>
<keyword evidence="6" id="KW-0472">Membrane</keyword>
<accession>A0ABV6FCG2</accession>
<evidence type="ECO:0000256" key="8">
    <source>
        <dbReference type="ARBA" id="ARBA00023237"/>
    </source>
</evidence>
<dbReference type="Gene3D" id="2.40.170.20">
    <property type="entry name" value="TonB-dependent receptor, beta-barrel domain"/>
    <property type="match status" value="1"/>
</dbReference>
<feature type="chain" id="PRO_5045769358" evidence="9">
    <location>
        <begin position="31"/>
        <end position="1055"/>
    </location>
</feature>
<feature type="domain" description="TonB-dependent transporter Oar-like beta-barrel" evidence="11">
    <location>
        <begin position="281"/>
        <end position="327"/>
    </location>
</feature>
<evidence type="ECO:0000256" key="7">
    <source>
        <dbReference type="ARBA" id="ARBA00023170"/>
    </source>
</evidence>
<dbReference type="Gene3D" id="2.170.130.10">
    <property type="entry name" value="TonB-dependent receptor, plug domain"/>
    <property type="match status" value="1"/>
</dbReference>
<evidence type="ECO:0000256" key="2">
    <source>
        <dbReference type="ARBA" id="ARBA00009810"/>
    </source>
</evidence>
<evidence type="ECO:0000256" key="1">
    <source>
        <dbReference type="ARBA" id="ARBA00004571"/>
    </source>
</evidence>
<gene>
    <name evidence="12" type="ORF">ACFFJK_04325</name>
</gene>
<dbReference type="Proteomes" id="UP001589773">
    <property type="component" value="Unassembled WGS sequence"/>
</dbReference>
<evidence type="ECO:0000313" key="12">
    <source>
        <dbReference type="EMBL" id="MFC0251106.1"/>
    </source>
</evidence>
<evidence type="ECO:0000256" key="3">
    <source>
        <dbReference type="ARBA" id="ARBA00022448"/>
    </source>
</evidence>
<proteinExistence type="inferred from homology"/>
<keyword evidence="8" id="KW-0998">Cell outer membrane</keyword>
<organism evidence="12 13">
    <name type="scientific">Massilia consociata</name>
    <dbReference type="NCBI Taxonomy" id="760117"/>
    <lineage>
        <taxon>Bacteria</taxon>
        <taxon>Pseudomonadati</taxon>
        <taxon>Pseudomonadota</taxon>
        <taxon>Betaproteobacteria</taxon>
        <taxon>Burkholderiales</taxon>
        <taxon>Oxalobacteraceae</taxon>
        <taxon>Telluria group</taxon>
        <taxon>Massilia</taxon>
    </lineage>
</organism>
<keyword evidence="4" id="KW-1134">Transmembrane beta strand</keyword>
<evidence type="ECO:0000259" key="10">
    <source>
        <dbReference type="Pfam" id="PF07715"/>
    </source>
</evidence>
<keyword evidence="5" id="KW-0812">Transmembrane</keyword>
<reference evidence="12 13" key="1">
    <citation type="submission" date="2024-09" db="EMBL/GenBank/DDBJ databases">
        <authorList>
            <person name="Sun Q."/>
            <person name="Mori K."/>
        </authorList>
    </citation>
    <scope>NUCLEOTIDE SEQUENCE [LARGE SCALE GENOMIC DNA]</scope>
    <source>
        <strain evidence="12 13">CCM 7792</strain>
    </source>
</reference>
<dbReference type="InterPro" id="IPR012910">
    <property type="entry name" value="Plug_dom"/>
</dbReference>
<dbReference type="Pfam" id="PF07715">
    <property type="entry name" value="Plug"/>
    <property type="match status" value="1"/>
</dbReference>
<feature type="domain" description="TonB-dependent transporter Oar-like beta-barrel" evidence="11">
    <location>
        <begin position="622"/>
        <end position="913"/>
    </location>
</feature>
<dbReference type="Pfam" id="PF13620">
    <property type="entry name" value="CarboxypepD_reg"/>
    <property type="match status" value="1"/>
</dbReference>
<sequence length="1055" mass="113940">MLRKTVVARALSIAFSTAALAVAVVPPAMAQSNATGVIAGKVDAAAGASVVVTNVETGLRRSVSVESGGTYRASALPPGRYRVELVRNGSVANTSEVDVILGQTVDASFGGVSTVQVTGRRTRIDVTNATNSTVFTAKELAQLPVQQNLTAVVLLAPNTTQGDSAFGNTASFGGSGVSENSFYLNGFPITNPLSQLGSMELPFGSIQQASVMTGGFGAEFGRSIGGVMSLTSKSGTNTWEAGALYSITPSELREDYRNSVYPVTGGNPNTDGKLRIRYDNREVETHQYGAYVGGPIIRDKLFMFVSAERYTTRDAYAGMTTAASAANVNQGGWNVNKGMDNRWLGKIDWNITDNHRLEFTSAGNENRKRYQTYGYTLNPNNPNALAQMDGVPNGQIYTSALTRNLGPTDPSYTGTPGAKLNMARYVGNITDDLTITALYGEMKTERGTTYERLGANSGGMGGLPAGVQWTTTGRWPAINQALYRQYNFFGGGRSLNEASDTVRAGRLDIEYRIGSHTIRAGVDSAKLDSVGAGYSTSGGSTWTYRNVNNPNISSPLSGSRPAILANYGGSGTAGYFVRQRIFSSITDAASTQNAQYIEDRWQATKNLLLTIGVRNDAYTNSNGDGEKFMDMDNQLAPRFSAAWDVNGDASFKVFGSAGRYYLQLPTQVAARAASRSTFTDQDFTYTGVDPTNGAPLGLVAINTPYSANGEYGQKKDPRAVVSQNLKPNYQDEITLGFERAWSADLNFGGRLTYRKLGAGIDDSCDWRLLYDHARRNGIPVGDSHAMGCFIFNPGKDAVVWIDGNDEFAQPVVTGKGRMVTITAAELMQPKAERTYKALDLFLEHPMRNGWYGRINYTWSRSEGNMEGQTRSDTGQSDVGTSAGWDFPEFAVGAHGLLPNDREHQLKAFGYYQLTPEVTLGANALIQSGRPKSCLGTNNAWDAGEDPSWALGYELGGPGYGPEYFFCGGKFTPRGSLGRMPTEKRLDLSASYAPALLTGLQMKVDVYNVFNSQTPRSQTATYDAGDETQVAPTYNMLGQFMAPRSVRFTVEYNRRF</sequence>
<keyword evidence="13" id="KW-1185">Reference proteome</keyword>
<dbReference type="PANTHER" id="PTHR30069:SF46">
    <property type="entry name" value="OAR PROTEIN"/>
    <property type="match status" value="1"/>
</dbReference>
<dbReference type="Gene3D" id="2.60.40.1120">
    <property type="entry name" value="Carboxypeptidase-like, regulatory domain"/>
    <property type="match status" value="1"/>
</dbReference>
<dbReference type="SUPFAM" id="SSF56935">
    <property type="entry name" value="Porins"/>
    <property type="match status" value="1"/>
</dbReference>
<evidence type="ECO:0000256" key="9">
    <source>
        <dbReference type="SAM" id="SignalP"/>
    </source>
</evidence>
<evidence type="ECO:0000313" key="13">
    <source>
        <dbReference type="Proteomes" id="UP001589773"/>
    </source>
</evidence>
<dbReference type="SUPFAM" id="SSF49452">
    <property type="entry name" value="Starch-binding domain-like"/>
    <property type="match status" value="1"/>
</dbReference>
<comment type="similarity">
    <text evidence="2">Belongs to the TonB-dependent receptor family.</text>
</comment>
<dbReference type="InterPro" id="IPR037066">
    <property type="entry name" value="Plug_dom_sf"/>
</dbReference>
<dbReference type="InterPro" id="IPR057601">
    <property type="entry name" value="Oar-like_b-barrel"/>
</dbReference>
<dbReference type="EMBL" id="JBHLWP010000006">
    <property type="protein sequence ID" value="MFC0251106.1"/>
    <property type="molecule type" value="Genomic_DNA"/>
</dbReference>
<comment type="caution">
    <text evidence="12">The sequence shown here is derived from an EMBL/GenBank/DDBJ whole genome shotgun (WGS) entry which is preliminary data.</text>
</comment>
<dbReference type="InterPro" id="IPR013784">
    <property type="entry name" value="Carb-bd-like_fold"/>
</dbReference>
<evidence type="ECO:0000256" key="5">
    <source>
        <dbReference type="ARBA" id="ARBA00022692"/>
    </source>
</evidence>